<evidence type="ECO:0000256" key="2">
    <source>
        <dbReference type="ARBA" id="ARBA00022801"/>
    </source>
</evidence>
<evidence type="ECO:0000256" key="7">
    <source>
        <dbReference type="SAM" id="Phobius"/>
    </source>
</evidence>
<dbReference type="SMART" id="SM00490">
    <property type="entry name" value="HELICc"/>
    <property type="match status" value="1"/>
</dbReference>
<evidence type="ECO:0000256" key="5">
    <source>
        <dbReference type="ARBA" id="ARBA00047984"/>
    </source>
</evidence>
<dbReference type="GO" id="GO:0003723">
    <property type="term" value="F:RNA binding"/>
    <property type="evidence" value="ECO:0007669"/>
    <property type="project" value="InterPro"/>
</dbReference>
<evidence type="ECO:0000259" key="8">
    <source>
        <dbReference type="PROSITE" id="PS51192"/>
    </source>
</evidence>
<reference evidence="10" key="1">
    <citation type="journal article" date="2023" name="Mol. Biol. Evol.">
        <title>Third-Generation Sequencing Reveals the Adaptive Role of the Epigenome in Three Deep-Sea Polychaetes.</title>
        <authorList>
            <person name="Perez M."/>
            <person name="Aroh O."/>
            <person name="Sun Y."/>
            <person name="Lan Y."/>
            <person name="Juniper S.K."/>
            <person name="Young C.R."/>
            <person name="Angers B."/>
            <person name="Qian P.Y."/>
        </authorList>
    </citation>
    <scope>NUCLEOTIDE SEQUENCE</scope>
    <source>
        <strain evidence="10">R07B-5</strain>
    </source>
</reference>
<dbReference type="InterPro" id="IPR011545">
    <property type="entry name" value="DEAD/DEAH_box_helicase_dom"/>
</dbReference>
<sequence>MATFDPDLEVNFDLLQVGLDGHIEAIPPHVNNKPRLPLATVPVGLPPVLPTLTEKLEEFLTCPEKIPIHNLEKSQKFWPRKQCPESLYSMDVCPLQTKIVVNRHPTTGELLGFKEEFLNMTGASAANSTSLRRPPGPPSESIRGATTNYPFWPGGLEEPNMRMLKGSTESSDINFDEDLLVVPPGFSSGMQFEKKRLDSLLTGTGDMSRLNLTDILATADDIDLLDDDADDDVINVKKDQHEDRETDQKKQEKVTPALENIDHIVKLDSRSELAEENAAAASSGKDEWAIMLDSTTPIKDFYKRIPDMAHKWDFELDVFQKQAILCLENHQNVFVAAHTSAGKTAVAEYAIALSMKHMTKTIYTSPIKALSNQKYRDFKETFKEVGLITGDVQISPEASCLIMTTEILRSMLYNGSDVIRDLEWVIFDEVHYINDAERGVVWEEVLIMLPKHVKLVLLSATVPNTREFASWIGRTKQKPVHVVSTQKRPVPLEHFLYTGNSAKTSNELFLILDAKKNFVVAGYNKALNAKQERASKSSQSYGAKGTRGGNPTRNMWLSLIEMLRKKEKLPAVAFIFSRKRIDETSQQLHNVDLLTSTERSEVHVFFHKCVAKLKGSDRDLPQVKQMQELLKRGLGVHHSGVLPLLKEVVEMLFHRGLVKVLFATETFAMGVNMPARLVIFDSIRKHDGKELRDLLPSEYIQMAGRAGRRGLDVTGTVIILCKGDVPEMADLHKIMLGKPTLLQSQFRLTYSMILNLMRVEQIRVEDSADACCCCCCCSAVAAAAALLLLLLLLAVAAAAAC</sequence>
<keyword evidence="7" id="KW-0472">Membrane</keyword>
<gene>
    <name evidence="10" type="ORF">NP493_51g04075</name>
</gene>
<feature type="domain" description="Helicase ATP-binding" evidence="8">
    <location>
        <begin position="324"/>
        <end position="480"/>
    </location>
</feature>
<dbReference type="EMBL" id="JAODUO010000050">
    <property type="protein sequence ID" value="KAK2191558.1"/>
    <property type="molecule type" value="Genomic_DNA"/>
</dbReference>
<feature type="region of interest" description="Disordered" evidence="6">
    <location>
        <begin position="125"/>
        <end position="149"/>
    </location>
</feature>
<dbReference type="CDD" id="cd18795">
    <property type="entry name" value="SF2_C_Ski2"/>
    <property type="match status" value="1"/>
</dbReference>
<dbReference type="Pfam" id="PF00270">
    <property type="entry name" value="DEAD"/>
    <property type="match status" value="1"/>
</dbReference>
<dbReference type="PIRSF" id="PIRSF005198">
    <property type="entry name" value="Antiviral_helicase_SKI2"/>
    <property type="match status" value="1"/>
</dbReference>
<dbReference type="InterPro" id="IPR014001">
    <property type="entry name" value="Helicase_ATP-bd"/>
</dbReference>
<dbReference type="GO" id="GO:0003724">
    <property type="term" value="F:RNA helicase activity"/>
    <property type="evidence" value="ECO:0007669"/>
    <property type="project" value="UniProtKB-EC"/>
</dbReference>
<dbReference type="PANTHER" id="PTHR12131">
    <property type="entry name" value="ATP-DEPENDENT RNA AND DNA HELICASE"/>
    <property type="match status" value="1"/>
</dbReference>
<keyword evidence="1" id="KW-0547">Nucleotide-binding</keyword>
<dbReference type="InterPro" id="IPR016438">
    <property type="entry name" value="SKI2-like"/>
</dbReference>
<evidence type="ECO:0008006" key="12">
    <source>
        <dbReference type="Google" id="ProtNLM"/>
    </source>
</evidence>
<evidence type="ECO:0000313" key="10">
    <source>
        <dbReference type="EMBL" id="KAK2191558.1"/>
    </source>
</evidence>
<evidence type="ECO:0000256" key="4">
    <source>
        <dbReference type="ARBA" id="ARBA00022840"/>
    </source>
</evidence>
<feature type="domain" description="Helicase C-terminal" evidence="9">
    <location>
        <begin position="590"/>
        <end position="757"/>
    </location>
</feature>
<dbReference type="GO" id="GO:0016787">
    <property type="term" value="F:hydrolase activity"/>
    <property type="evidence" value="ECO:0007669"/>
    <property type="project" value="UniProtKB-KW"/>
</dbReference>
<dbReference type="InterPro" id="IPR040801">
    <property type="entry name" value="Ski2_N"/>
</dbReference>
<organism evidence="10 11">
    <name type="scientific">Ridgeia piscesae</name>
    <name type="common">Tubeworm</name>
    <dbReference type="NCBI Taxonomy" id="27915"/>
    <lineage>
        <taxon>Eukaryota</taxon>
        <taxon>Metazoa</taxon>
        <taxon>Spiralia</taxon>
        <taxon>Lophotrochozoa</taxon>
        <taxon>Annelida</taxon>
        <taxon>Polychaeta</taxon>
        <taxon>Sedentaria</taxon>
        <taxon>Canalipalpata</taxon>
        <taxon>Sabellida</taxon>
        <taxon>Siboglinidae</taxon>
        <taxon>Ridgeia</taxon>
    </lineage>
</organism>
<keyword evidence="3" id="KW-0347">Helicase</keyword>
<evidence type="ECO:0000259" key="9">
    <source>
        <dbReference type="PROSITE" id="PS51194"/>
    </source>
</evidence>
<comment type="caution">
    <text evidence="10">The sequence shown here is derived from an EMBL/GenBank/DDBJ whole genome shotgun (WGS) entry which is preliminary data.</text>
</comment>
<dbReference type="Pfam" id="PF00271">
    <property type="entry name" value="Helicase_C"/>
    <property type="match status" value="1"/>
</dbReference>
<dbReference type="AlphaFoldDB" id="A0AAD9UJ82"/>
<proteinExistence type="predicted"/>
<dbReference type="SMART" id="SM00487">
    <property type="entry name" value="DEXDc"/>
    <property type="match status" value="1"/>
</dbReference>
<feature type="transmembrane region" description="Helical" evidence="7">
    <location>
        <begin position="779"/>
        <end position="800"/>
    </location>
</feature>
<evidence type="ECO:0000256" key="3">
    <source>
        <dbReference type="ARBA" id="ARBA00022806"/>
    </source>
</evidence>
<dbReference type="FunFam" id="3.40.50.300:FF:000447">
    <property type="entry name" value="helicase SKI2W isoform X2"/>
    <property type="match status" value="1"/>
</dbReference>
<dbReference type="FunFam" id="3.40.50.300:FF:000354">
    <property type="entry name" value="ATP-dependent RNA helicase SKI2"/>
    <property type="match status" value="1"/>
</dbReference>
<dbReference type="PANTHER" id="PTHR12131:SF1">
    <property type="entry name" value="ATP-DEPENDENT RNA HELICASE SUPV3L1, MITOCHONDRIAL-RELATED"/>
    <property type="match status" value="1"/>
</dbReference>
<dbReference type="Gene3D" id="3.40.50.300">
    <property type="entry name" value="P-loop containing nucleotide triphosphate hydrolases"/>
    <property type="match status" value="2"/>
</dbReference>
<dbReference type="Pfam" id="PF17911">
    <property type="entry name" value="Ski2_N"/>
    <property type="match status" value="1"/>
</dbReference>
<dbReference type="PROSITE" id="PS51194">
    <property type="entry name" value="HELICASE_CTER"/>
    <property type="match status" value="1"/>
</dbReference>
<evidence type="ECO:0000313" key="11">
    <source>
        <dbReference type="Proteomes" id="UP001209878"/>
    </source>
</evidence>
<keyword evidence="11" id="KW-1185">Reference proteome</keyword>
<dbReference type="InterPro" id="IPR027417">
    <property type="entry name" value="P-loop_NTPase"/>
</dbReference>
<accession>A0AAD9UJ82</accession>
<dbReference type="SUPFAM" id="SSF52540">
    <property type="entry name" value="P-loop containing nucleoside triphosphate hydrolases"/>
    <property type="match status" value="1"/>
</dbReference>
<dbReference type="InterPro" id="IPR050699">
    <property type="entry name" value="RNA-DNA_Helicase"/>
</dbReference>
<keyword evidence="2" id="KW-0378">Hydrolase</keyword>
<dbReference type="InterPro" id="IPR001650">
    <property type="entry name" value="Helicase_C-like"/>
</dbReference>
<evidence type="ECO:0000256" key="6">
    <source>
        <dbReference type="SAM" id="MobiDB-lite"/>
    </source>
</evidence>
<name>A0AAD9UJ82_RIDPI</name>
<keyword evidence="7" id="KW-0812">Transmembrane</keyword>
<dbReference type="GO" id="GO:0070478">
    <property type="term" value="P:nuclear-transcribed mRNA catabolic process, 3'-5' exonucleolytic nonsense-mediated decay"/>
    <property type="evidence" value="ECO:0007669"/>
    <property type="project" value="TreeGrafter"/>
</dbReference>
<comment type="catalytic activity">
    <reaction evidence="5">
        <text>ATP + H2O = ADP + phosphate + H(+)</text>
        <dbReference type="Rhea" id="RHEA:13065"/>
        <dbReference type="ChEBI" id="CHEBI:15377"/>
        <dbReference type="ChEBI" id="CHEBI:15378"/>
        <dbReference type="ChEBI" id="CHEBI:30616"/>
        <dbReference type="ChEBI" id="CHEBI:43474"/>
        <dbReference type="ChEBI" id="CHEBI:456216"/>
        <dbReference type="EC" id="3.6.4.13"/>
    </reaction>
</comment>
<dbReference type="GO" id="GO:0005524">
    <property type="term" value="F:ATP binding"/>
    <property type="evidence" value="ECO:0007669"/>
    <property type="project" value="UniProtKB-KW"/>
</dbReference>
<dbReference type="Proteomes" id="UP001209878">
    <property type="component" value="Unassembled WGS sequence"/>
</dbReference>
<dbReference type="PROSITE" id="PS51192">
    <property type="entry name" value="HELICASE_ATP_BIND_1"/>
    <property type="match status" value="1"/>
</dbReference>
<protein>
    <recommendedName>
        <fullName evidence="12">Helicase SKI2W</fullName>
    </recommendedName>
</protein>
<dbReference type="GO" id="GO:0055087">
    <property type="term" value="C:Ski complex"/>
    <property type="evidence" value="ECO:0007669"/>
    <property type="project" value="TreeGrafter"/>
</dbReference>
<keyword evidence="7" id="KW-1133">Transmembrane helix</keyword>
<evidence type="ECO:0000256" key="1">
    <source>
        <dbReference type="ARBA" id="ARBA00022741"/>
    </source>
</evidence>
<keyword evidence="4" id="KW-0067">ATP-binding</keyword>